<dbReference type="AlphaFoldDB" id="A0A916SQJ3"/>
<accession>A0A916SQJ3</accession>
<organism evidence="2 3">
    <name type="scientific">Polaromonas eurypsychrophila</name>
    <dbReference type="NCBI Taxonomy" id="1614635"/>
    <lineage>
        <taxon>Bacteria</taxon>
        <taxon>Pseudomonadati</taxon>
        <taxon>Pseudomonadota</taxon>
        <taxon>Betaproteobacteria</taxon>
        <taxon>Burkholderiales</taxon>
        <taxon>Comamonadaceae</taxon>
        <taxon>Polaromonas</taxon>
    </lineage>
</organism>
<keyword evidence="3" id="KW-1185">Reference proteome</keyword>
<comment type="caution">
    <text evidence="2">The sequence shown here is derived from an EMBL/GenBank/DDBJ whole genome shotgun (WGS) entry which is preliminary data.</text>
</comment>
<keyword evidence="1" id="KW-0812">Transmembrane</keyword>
<evidence type="ECO:0008006" key="4">
    <source>
        <dbReference type="Google" id="ProtNLM"/>
    </source>
</evidence>
<dbReference type="EMBL" id="BMIG01000017">
    <property type="protein sequence ID" value="GGB11409.1"/>
    <property type="molecule type" value="Genomic_DNA"/>
</dbReference>
<reference evidence="2" key="1">
    <citation type="journal article" date="2014" name="Int. J. Syst. Evol. Microbiol.">
        <title>Complete genome sequence of Corynebacterium casei LMG S-19264T (=DSM 44701T), isolated from a smear-ripened cheese.</title>
        <authorList>
            <consortium name="US DOE Joint Genome Institute (JGI-PGF)"/>
            <person name="Walter F."/>
            <person name="Albersmeier A."/>
            <person name="Kalinowski J."/>
            <person name="Ruckert C."/>
        </authorList>
    </citation>
    <scope>NUCLEOTIDE SEQUENCE</scope>
    <source>
        <strain evidence="2">CGMCC 1.15322</strain>
    </source>
</reference>
<gene>
    <name evidence="2" type="ORF">GCM10011496_35410</name>
</gene>
<reference evidence="2" key="2">
    <citation type="submission" date="2020-09" db="EMBL/GenBank/DDBJ databases">
        <authorList>
            <person name="Sun Q."/>
            <person name="Zhou Y."/>
        </authorList>
    </citation>
    <scope>NUCLEOTIDE SEQUENCE</scope>
    <source>
        <strain evidence="2">CGMCC 1.15322</strain>
    </source>
</reference>
<feature type="transmembrane region" description="Helical" evidence="1">
    <location>
        <begin position="12"/>
        <end position="32"/>
    </location>
</feature>
<feature type="transmembrane region" description="Helical" evidence="1">
    <location>
        <begin position="106"/>
        <end position="128"/>
    </location>
</feature>
<name>A0A916SQJ3_9BURK</name>
<dbReference type="RefSeq" id="WP_188709836.1">
    <property type="nucleotide sequence ID" value="NZ_BMIG01000017.1"/>
</dbReference>
<evidence type="ECO:0000256" key="1">
    <source>
        <dbReference type="SAM" id="Phobius"/>
    </source>
</evidence>
<feature type="transmembrane region" description="Helical" evidence="1">
    <location>
        <begin position="76"/>
        <end position="94"/>
    </location>
</feature>
<keyword evidence="1" id="KW-1133">Transmembrane helix</keyword>
<dbReference type="PANTHER" id="PTHR36974">
    <property type="entry name" value="MEMBRANE PROTEIN-RELATED"/>
    <property type="match status" value="1"/>
</dbReference>
<proteinExistence type="predicted"/>
<evidence type="ECO:0000313" key="2">
    <source>
        <dbReference type="EMBL" id="GGB11409.1"/>
    </source>
</evidence>
<evidence type="ECO:0000313" key="3">
    <source>
        <dbReference type="Proteomes" id="UP000620596"/>
    </source>
</evidence>
<sequence length="136" mass="15192">MHPAPTIFFRKADRAGLVFVFLWFLLGGIAHFVFTEAEMRIVPPWMPWPREAVLLSGAAELLGAAGLLWRPSRRAALWGLFLLTIAVTPAHIYMLQQPALFPSVPYWALVLRLPLQAALLALIAWLALRPAAASRR</sequence>
<keyword evidence="1" id="KW-0472">Membrane</keyword>
<dbReference type="Proteomes" id="UP000620596">
    <property type="component" value="Unassembled WGS sequence"/>
</dbReference>
<dbReference type="PANTHER" id="PTHR36974:SF1">
    <property type="entry name" value="DOXX FAMILY MEMBRANE PROTEIN"/>
    <property type="match status" value="1"/>
</dbReference>
<protein>
    <recommendedName>
        <fullName evidence="4">DoxX family protein</fullName>
    </recommendedName>
</protein>